<feature type="transmembrane region" description="Helical" evidence="2">
    <location>
        <begin position="7"/>
        <end position="30"/>
    </location>
</feature>
<dbReference type="EMBL" id="JAHESF010000003">
    <property type="protein sequence ID" value="MBT1696092.1"/>
    <property type="molecule type" value="Genomic_DNA"/>
</dbReference>
<sequence length="335" mass="37915">MGKQLKTIFWIVLTLSLFGFFRWLFLLAIPEIALEFSLGTTFILVSGLAVGRAVVKMLFRSHAISHPASVNVFLGVFIFSSLLLIAFLLNAMVEKTTLFSFAVTILFLFLVAAASAGLFTNMREQYKAKVTSAQAAMAQSRSELQLLQSQLSPHFLFNTLNNLYGLSLSEAERIPPLLLKLSALLRYSVYDAKEAFVPIQYEVDYLKNYVEFEQLRLGDRLQLKMEIDAQFGPDCKIPPLLLVVFVENAFKHSRNTKGDQVVIDIQLRKRDHYIVFLISNSTSAEEAHERHPDKHSGFGLESVRKRLGLLYAGKHTLDIRRTANSYEVELTLNCQ</sequence>
<feature type="transmembrane region" description="Helical" evidence="2">
    <location>
        <begin position="71"/>
        <end position="92"/>
    </location>
</feature>
<dbReference type="Pfam" id="PF06580">
    <property type="entry name" value="His_kinase"/>
    <property type="match status" value="1"/>
</dbReference>
<evidence type="ECO:0000313" key="5">
    <source>
        <dbReference type="Proteomes" id="UP001319200"/>
    </source>
</evidence>
<keyword evidence="1" id="KW-0175">Coiled coil</keyword>
<keyword evidence="4" id="KW-0418">Kinase</keyword>
<evidence type="ECO:0000313" key="4">
    <source>
        <dbReference type="EMBL" id="MBT1696092.1"/>
    </source>
</evidence>
<evidence type="ECO:0000259" key="3">
    <source>
        <dbReference type="Pfam" id="PF06580"/>
    </source>
</evidence>
<gene>
    <name evidence="4" type="ORF">KK083_04340</name>
</gene>
<dbReference type="Gene3D" id="3.30.565.10">
    <property type="entry name" value="Histidine kinase-like ATPase, C-terminal domain"/>
    <property type="match status" value="1"/>
</dbReference>
<feature type="domain" description="Signal transduction histidine kinase internal region" evidence="3">
    <location>
        <begin position="142"/>
        <end position="221"/>
    </location>
</feature>
<dbReference type="AlphaFoldDB" id="A0AAP2DIZ5"/>
<keyword evidence="2" id="KW-0472">Membrane</keyword>
<comment type="caution">
    <text evidence="4">The sequence shown here is derived from an EMBL/GenBank/DDBJ whole genome shotgun (WGS) entry which is preliminary data.</text>
</comment>
<feature type="transmembrane region" description="Helical" evidence="2">
    <location>
        <begin position="36"/>
        <end position="59"/>
    </location>
</feature>
<dbReference type="RefSeq" id="WP_254161065.1">
    <property type="nucleotide sequence ID" value="NZ_JAHESF010000003.1"/>
</dbReference>
<keyword evidence="2" id="KW-0812">Transmembrane</keyword>
<name>A0AAP2DIZ5_9BACT</name>
<accession>A0AAP2DIZ5</accession>
<dbReference type="PANTHER" id="PTHR34220">
    <property type="entry name" value="SENSOR HISTIDINE KINASE YPDA"/>
    <property type="match status" value="1"/>
</dbReference>
<keyword evidence="2" id="KW-1133">Transmembrane helix</keyword>
<evidence type="ECO:0000256" key="2">
    <source>
        <dbReference type="SAM" id="Phobius"/>
    </source>
</evidence>
<dbReference type="InterPro" id="IPR036890">
    <property type="entry name" value="HATPase_C_sf"/>
</dbReference>
<dbReference type="InterPro" id="IPR050640">
    <property type="entry name" value="Bact_2-comp_sensor_kinase"/>
</dbReference>
<dbReference type="PANTHER" id="PTHR34220:SF7">
    <property type="entry name" value="SENSOR HISTIDINE KINASE YPDA"/>
    <property type="match status" value="1"/>
</dbReference>
<keyword evidence="4" id="KW-0808">Transferase</keyword>
<dbReference type="GO" id="GO:0000155">
    <property type="term" value="F:phosphorelay sensor kinase activity"/>
    <property type="evidence" value="ECO:0007669"/>
    <property type="project" value="InterPro"/>
</dbReference>
<feature type="transmembrane region" description="Helical" evidence="2">
    <location>
        <begin position="98"/>
        <end position="119"/>
    </location>
</feature>
<proteinExistence type="predicted"/>
<protein>
    <submittedName>
        <fullName evidence="4">Histidine kinase</fullName>
    </submittedName>
</protein>
<organism evidence="4 5">
    <name type="scientific">Chryseosolibacter histidini</name>
    <dbReference type="NCBI Taxonomy" id="2782349"/>
    <lineage>
        <taxon>Bacteria</taxon>
        <taxon>Pseudomonadati</taxon>
        <taxon>Bacteroidota</taxon>
        <taxon>Cytophagia</taxon>
        <taxon>Cytophagales</taxon>
        <taxon>Chryseotaleaceae</taxon>
        <taxon>Chryseosolibacter</taxon>
    </lineage>
</organism>
<dbReference type="SUPFAM" id="SSF55874">
    <property type="entry name" value="ATPase domain of HSP90 chaperone/DNA topoisomerase II/histidine kinase"/>
    <property type="match status" value="1"/>
</dbReference>
<reference evidence="4 5" key="1">
    <citation type="submission" date="2021-05" db="EMBL/GenBank/DDBJ databases">
        <title>A Polyphasic approach of four new species of the genus Ohtaekwangia: Ohtaekwangia histidinii sp. nov., Ohtaekwangia cretensis sp. nov., Ohtaekwangia indiensis sp. nov., Ohtaekwangia reichenbachii sp. nov. from diverse environment.</title>
        <authorList>
            <person name="Octaviana S."/>
        </authorList>
    </citation>
    <scope>NUCLEOTIDE SEQUENCE [LARGE SCALE GENOMIC DNA]</scope>
    <source>
        <strain evidence="4 5">PWU4</strain>
    </source>
</reference>
<dbReference type="Proteomes" id="UP001319200">
    <property type="component" value="Unassembled WGS sequence"/>
</dbReference>
<dbReference type="GO" id="GO:0016020">
    <property type="term" value="C:membrane"/>
    <property type="evidence" value="ECO:0007669"/>
    <property type="project" value="InterPro"/>
</dbReference>
<evidence type="ECO:0000256" key="1">
    <source>
        <dbReference type="SAM" id="Coils"/>
    </source>
</evidence>
<keyword evidence="5" id="KW-1185">Reference proteome</keyword>
<dbReference type="InterPro" id="IPR010559">
    <property type="entry name" value="Sig_transdc_His_kin_internal"/>
</dbReference>
<feature type="coiled-coil region" evidence="1">
    <location>
        <begin position="123"/>
        <end position="150"/>
    </location>
</feature>